<dbReference type="EMBL" id="PYVU01000100">
    <property type="protein sequence ID" value="PTB95609.1"/>
    <property type="molecule type" value="Genomic_DNA"/>
</dbReference>
<gene>
    <name evidence="1" type="ORF">C9994_10910</name>
</gene>
<evidence type="ECO:0000313" key="1">
    <source>
        <dbReference type="EMBL" id="PTB95609.1"/>
    </source>
</evidence>
<comment type="caution">
    <text evidence="1">The sequence shown here is derived from an EMBL/GenBank/DDBJ whole genome shotgun (WGS) entry which is preliminary data.</text>
</comment>
<name>A0A2T4DP59_9BACT</name>
<accession>A0A2T4DP59</accession>
<sequence length="67" mass="7920">MRSKIVNYQILKKLSLKECWNRIALNQRKNQLKSIIKLISWSKNNNAAEIVNKKFLKSETTKALLLY</sequence>
<dbReference type="Proteomes" id="UP000240608">
    <property type="component" value="Unassembled WGS sequence"/>
</dbReference>
<organism evidence="1 2">
    <name type="scientific">Marivirga lumbricoides</name>
    <dbReference type="NCBI Taxonomy" id="1046115"/>
    <lineage>
        <taxon>Bacteria</taxon>
        <taxon>Pseudomonadati</taxon>
        <taxon>Bacteroidota</taxon>
        <taxon>Cytophagia</taxon>
        <taxon>Cytophagales</taxon>
        <taxon>Marivirgaceae</taxon>
        <taxon>Marivirga</taxon>
    </lineage>
</organism>
<evidence type="ECO:0000313" key="2">
    <source>
        <dbReference type="Proteomes" id="UP000240608"/>
    </source>
</evidence>
<proteinExistence type="predicted"/>
<dbReference type="AlphaFoldDB" id="A0A2T4DP59"/>
<protein>
    <submittedName>
        <fullName evidence="1">Uncharacterized protein</fullName>
    </submittedName>
</protein>
<reference evidence="1 2" key="1">
    <citation type="submission" date="2018-03" db="EMBL/GenBank/DDBJ databases">
        <title>Cross-interface Injection: A General Nanoliter Liquid Handling Method Applied to Single Cells Genome Amplification Automated Nanoliter Liquid Handling Applied to Single Cell Multiple Displacement Amplification.</title>
        <authorList>
            <person name="Yun J."/>
            <person name="Xu P."/>
            <person name="Xu J."/>
            <person name="Dai X."/>
            <person name="Wang Y."/>
            <person name="Zheng X."/>
            <person name="Cao C."/>
            <person name="Yi Q."/>
            <person name="Zhu Y."/>
            <person name="Wang L."/>
            <person name="Dong Z."/>
            <person name="Huang Y."/>
            <person name="Huang L."/>
            <person name="Du W."/>
        </authorList>
    </citation>
    <scope>NUCLEOTIDE SEQUENCE [LARGE SCALE GENOMIC DNA]</scope>
    <source>
        <strain evidence="1 2">Z-D1-2</strain>
    </source>
</reference>